<evidence type="ECO:0000313" key="1">
    <source>
        <dbReference type="EMBL" id="SOQ47305.1"/>
    </source>
</evidence>
<proteinExistence type="predicted"/>
<accession>A0A2H1W2I7</accession>
<name>A0A2H1W2I7_SPOFR</name>
<gene>
    <name evidence="1" type="ORF">SFRICE_003166</name>
</gene>
<dbReference type="AlphaFoldDB" id="A0A2H1W2I7"/>
<organism evidence="1">
    <name type="scientific">Spodoptera frugiperda</name>
    <name type="common">Fall armyworm</name>
    <dbReference type="NCBI Taxonomy" id="7108"/>
    <lineage>
        <taxon>Eukaryota</taxon>
        <taxon>Metazoa</taxon>
        <taxon>Ecdysozoa</taxon>
        <taxon>Arthropoda</taxon>
        <taxon>Hexapoda</taxon>
        <taxon>Insecta</taxon>
        <taxon>Pterygota</taxon>
        <taxon>Neoptera</taxon>
        <taxon>Endopterygota</taxon>
        <taxon>Lepidoptera</taxon>
        <taxon>Glossata</taxon>
        <taxon>Ditrysia</taxon>
        <taxon>Noctuoidea</taxon>
        <taxon>Noctuidae</taxon>
        <taxon>Amphipyrinae</taxon>
        <taxon>Spodoptera</taxon>
    </lineage>
</organism>
<dbReference type="EMBL" id="ODYU01005917">
    <property type="protein sequence ID" value="SOQ47305.1"/>
    <property type="molecule type" value="Genomic_DNA"/>
</dbReference>
<dbReference type="OrthoDB" id="406838at2759"/>
<reference evidence="1" key="1">
    <citation type="submission" date="2016-07" db="EMBL/GenBank/DDBJ databases">
        <authorList>
            <person name="Bretaudeau A."/>
        </authorList>
    </citation>
    <scope>NUCLEOTIDE SEQUENCE</scope>
    <source>
        <strain evidence="1">Rice</strain>
        <tissue evidence="1">Whole body</tissue>
    </source>
</reference>
<protein>
    <submittedName>
        <fullName evidence="1">SFRICE_003166</fullName>
    </submittedName>
</protein>
<sequence>MSISSRSIKISSKTMACVSLRSSLRILWTAVAALVFLTRSSAAPTFGGADKAMVGAHARHARRKRTPTFSTRATATVLRALLLIVHGSVTII</sequence>